<protein>
    <recommendedName>
        <fullName evidence="4">Lipid A deacylase LpxR family protein</fullName>
    </recommendedName>
</protein>
<dbReference type="AlphaFoldDB" id="A0A1T4LMW7"/>
<keyword evidence="1" id="KW-0732">Signal</keyword>
<name>A0A1T4LMW7_9GAMM</name>
<feature type="chain" id="PRO_5012707457" description="Lipid A deacylase LpxR family protein" evidence="1">
    <location>
        <begin position="25"/>
        <end position="351"/>
    </location>
</feature>
<reference evidence="2 3" key="1">
    <citation type="submission" date="2017-02" db="EMBL/GenBank/DDBJ databases">
        <authorList>
            <person name="Peterson S.W."/>
        </authorList>
    </citation>
    <scope>NUCLEOTIDE SEQUENCE [LARGE SCALE GENOMIC DNA]</scope>
    <source>
        <strain evidence="2 3">DSM 21749</strain>
    </source>
</reference>
<evidence type="ECO:0000313" key="3">
    <source>
        <dbReference type="Proteomes" id="UP000190061"/>
    </source>
</evidence>
<accession>A0A1T4LMW7</accession>
<feature type="signal peptide" evidence="1">
    <location>
        <begin position="1"/>
        <end position="24"/>
    </location>
</feature>
<dbReference type="RefSeq" id="WP_078756740.1">
    <property type="nucleotide sequence ID" value="NZ_FUXP01000001.1"/>
</dbReference>
<dbReference type="InterPro" id="IPR037107">
    <property type="entry name" value="Put_OMP_sf"/>
</dbReference>
<evidence type="ECO:0000256" key="1">
    <source>
        <dbReference type="SAM" id="SignalP"/>
    </source>
</evidence>
<gene>
    <name evidence="2" type="ORF">SAMN02745674_00069</name>
</gene>
<dbReference type="Pfam" id="PF09982">
    <property type="entry name" value="LpxR"/>
    <property type="match status" value="1"/>
</dbReference>
<dbReference type="Gene3D" id="2.40.128.140">
    <property type="entry name" value="Outer membrane protein"/>
    <property type="match status" value="1"/>
</dbReference>
<proteinExistence type="predicted"/>
<dbReference type="InterPro" id="IPR018707">
    <property type="entry name" value="LpxR"/>
</dbReference>
<evidence type="ECO:0000313" key="2">
    <source>
        <dbReference type="EMBL" id="SJZ55794.1"/>
    </source>
</evidence>
<dbReference type="OrthoDB" id="9776275at2"/>
<sequence>MRPTRRQTFALGVVHALTAVTANAADRCPQASTMEDYPPVVSLRVDNDLFANQDEGYTSGVMLSMVSPNLRDFVDDPCLPGPARWLNTYLARLQPEGFDQQNMVVSIAQGIFTPSNPQPTNLIEDDRPYAGALLVSFGYNARKADRLRTTQLTLGMVGPASLAESSQDFIHRLTGSQEFQGWDHQIHNEPVLNLVHEQSLRSPVVAVAGPLEFDAISHWGGALGNLLTQVNGGFELRLGKRLPDDFGSSPVRPAGNNTAPPVDARHTRGWAWHGFLAADVRLVLRDITLDGNTFRSSHRVDKEPWVAEAALGVALTRGRTKFAFARYFRTREFEGQDRFPAYGSFTVSRAF</sequence>
<dbReference type="EMBL" id="FUXP01000001">
    <property type="protein sequence ID" value="SJZ55794.1"/>
    <property type="molecule type" value="Genomic_DNA"/>
</dbReference>
<evidence type="ECO:0008006" key="4">
    <source>
        <dbReference type="Google" id="ProtNLM"/>
    </source>
</evidence>
<dbReference type="STRING" id="1122188.SAMN02745674_00069"/>
<organism evidence="2 3">
    <name type="scientific">Lysobacter spongiicola DSM 21749</name>
    <dbReference type="NCBI Taxonomy" id="1122188"/>
    <lineage>
        <taxon>Bacteria</taxon>
        <taxon>Pseudomonadati</taxon>
        <taxon>Pseudomonadota</taxon>
        <taxon>Gammaproteobacteria</taxon>
        <taxon>Lysobacterales</taxon>
        <taxon>Lysobacteraceae</taxon>
        <taxon>Novilysobacter</taxon>
    </lineage>
</organism>
<dbReference type="Proteomes" id="UP000190061">
    <property type="component" value="Unassembled WGS sequence"/>
</dbReference>
<keyword evidence="3" id="KW-1185">Reference proteome</keyword>